<name>A0ABR4NWL0_9SACH</name>
<evidence type="ECO:0000256" key="3">
    <source>
        <dbReference type="ARBA" id="ARBA00022679"/>
    </source>
</evidence>
<keyword evidence="4" id="KW-0949">S-adenosyl-L-methionine</keyword>
<evidence type="ECO:0000259" key="5">
    <source>
        <dbReference type="Pfam" id="PF05175"/>
    </source>
</evidence>
<comment type="caution">
    <text evidence="6">The sequence shown here is derived from an EMBL/GenBank/DDBJ whole genome shotgun (WGS) entry which is preliminary data.</text>
</comment>
<dbReference type="PROSITE" id="PS00092">
    <property type="entry name" value="N6_MTASE"/>
    <property type="match status" value="1"/>
</dbReference>
<dbReference type="InterPro" id="IPR029063">
    <property type="entry name" value="SAM-dependent_MTases_sf"/>
</dbReference>
<dbReference type="InterPro" id="IPR052190">
    <property type="entry name" value="Euk-Arch_PrmC-MTase"/>
</dbReference>
<dbReference type="NCBIfam" id="TIGR00537">
    <property type="entry name" value="hemK_rel_arch"/>
    <property type="match status" value="1"/>
</dbReference>
<dbReference type="GO" id="GO:0032259">
    <property type="term" value="P:methylation"/>
    <property type="evidence" value="ECO:0007669"/>
    <property type="project" value="UniProtKB-KW"/>
</dbReference>
<sequence>MLPTPYVKCDYDKVYEPAEDSFLLLDCLELEKGYLENRFSGRLSVVCELGPGSGIVTTFMMQNSIPTPSSESIYFAVDVNPWALQTTCDTAERNGCEKTFLEVFQSDLATSIRQKEIDVLVFNPPYVPAEDVPEIPGEDTNSDKWLDLALLGGPEGMDITNKVLSSLNKILSPTGVAYILFCARNRPEEMVKTMSALWDIKLIEQRKAGWEILSVYRFQKKRYMQ</sequence>
<dbReference type="Proteomes" id="UP001623330">
    <property type="component" value="Unassembled WGS sequence"/>
</dbReference>
<evidence type="ECO:0000256" key="4">
    <source>
        <dbReference type="ARBA" id="ARBA00022691"/>
    </source>
</evidence>
<dbReference type="InterPro" id="IPR002052">
    <property type="entry name" value="DNA_methylase_N6_adenine_CS"/>
</dbReference>
<dbReference type="PANTHER" id="PTHR45875:SF1">
    <property type="entry name" value="METHYLTRANSFERASE N6AMT1"/>
    <property type="match status" value="1"/>
</dbReference>
<comment type="similarity">
    <text evidence="1">Belongs to the eukaryotic/archaeal PrmC-related family.</text>
</comment>
<evidence type="ECO:0000313" key="7">
    <source>
        <dbReference type="Proteomes" id="UP001623330"/>
    </source>
</evidence>
<keyword evidence="2 6" id="KW-0489">Methyltransferase</keyword>
<protein>
    <submittedName>
        <fullName evidence="6">ERF1 methyltransferase catalytic subunit MTQ2</fullName>
    </submittedName>
</protein>
<dbReference type="PANTHER" id="PTHR45875">
    <property type="entry name" value="METHYLTRANSFERASE N6AMT1"/>
    <property type="match status" value="1"/>
</dbReference>
<feature type="domain" description="Methyltransferase small" evidence="5">
    <location>
        <begin position="45"/>
        <end position="128"/>
    </location>
</feature>
<dbReference type="InterPro" id="IPR004557">
    <property type="entry name" value="PrmC-related"/>
</dbReference>
<keyword evidence="7" id="KW-1185">Reference proteome</keyword>
<dbReference type="Gene3D" id="3.40.50.150">
    <property type="entry name" value="Vaccinia Virus protein VP39"/>
    <property type="match status" value="1"/>
</dbReference>
<dbReference type="EMBL" id="JBEVYD010000005">
    <property type="protein sequence ID" value="KAL3233090.1"/>
    <property type="molecule type" value="Genomic_DNA"/>
</dbReference>
<evidence type="ECO:0000313" key="6">
    <source>
        <dbReference type="EMBL" id="KAL3233090.1"/>
    </source>
</evidence>
<proteinExistence type="inferred from homology"/>
<dbReference type="GO" id="GO:0008168">
    <property type="term" value="F:methyltransferase activity"/>
    <property type="evidence" value="ECO:0007669"/>
    <property type="project" value="UniProtKB-KW"/>
</dbReference>
<gene>
    <name evidence="6" type="ORF">RNJ44_05006</name>
</gene>
<keyword evidence="3" id="KW-0808">Transferase</keyword>
<evidence type="ECO:0000256" key="2">
    <source>
        <dbReference type="ARBA" id="ARBA00022603"/>
    </source>
</evidence>
<dbReference type="SUPFAM" id="SSF53335">
    <property type="entry name" value="S-adenosyl-L-methionine-dependent methyltransferases"/>
    <property type="match status" value="1"/>
</dbReference>
<reference evidence="6 7" key="1">
    <citation type="submission" date="2024-05" db="EMBL/GenBank/DDBJ databases">
        <title>Long read based assembly of the Candida bracarensis genome reveals expanded adhesin content.</title>
        <authorList>
            <person name="Marcet-Houben M."/>
            <person name="Ksiezopolska E."/>
            <person name="Gabaldon T."/>
        </authorList>
    </citation>
    <scope>NUCLEOTIDE SEQUENCE [LARGE SCALE GENOMIC DNA]</scope>
    <source>
        <strain evidence="6 7">CBM6</strain>
    </source>
</reference>
<organism evidence="6 7">
    <name type="scientific">Nakaseomyces bracarensis</name>
    <dbReference type="NCBI Taxonomy" id="273131"/>
    <lineage>
        <taxon>Eukaryota</taxon>
        <taxon>Fungi</taxon>
        <taxon>Dikarya</taxon>
        <taxon>Ascomycota</taxon>
        <taxon>Saccharomycotina</taxon>
        <taxon>Saccharomycetes</taxon>
        <taxon>Saccharomycetales</taxon>
        <taxon>Saccharomycetaceae</taxon>
        <taxon>Nakaseomyces</taxon>
    </lineage>
</organism>
<evidence type="ECO:0000256" key="1">
    <source>
        <dbReference type="ARBA" id="ARBA00006149"/>
    </source>
</evidence>
<dbReference type="InterPro" id="IPR007848">
    <property type="entry name" value="Small_mtfrase_dom"/>
</dbReference>
<dbReference type="Pfam" id="PF05175">
    <property type="entry name" value="MTS"/>
    <property type="match status" value="1"/>
</dbReference>
<accession>A0ABR4NWL0</accession>